<keyword evidence="3" id="KW-1185">Reference proteome</keyword>
<name>A0A5D2J2B6_GOSTO</name>
<dbReference type="PANTHER" id="PTHR11697:SF230">
    <property type="entry name" value="ZINC FINGER, MYM DOMAIN CONTAINING 1"/>
    <property type="match status" value="1"/>
</dbReference>
<accession>A0A5D2J2B6</accession>
<dbReference type="SUPFAM" id="SSF53098">
    <property type="entry name" value="Ribonuclease H-like"/>
    <property type="match status" value="1"/>
</dbReference>
<evidence type="ECO:0000259" key="1">
    <source>
        <dbReference type="Pfam" id="PF05699"/>
    </source>
</evidence>
<dbReference type="InterPro" id="IPR008906">
    <property type="entry name" value="HATC_C_dom"/>
</dbReference>
<dbReference type="Pfam" id="PF05699">
    <property type="entry name" value="Dimer_Tnp_hAT"/>
    <property type="match status" value="1"/>
</dbReference>
<dbReference type="Proteomes" id="UP000322667">
    <property type="component" value="Chromosome D10"/>
</dbReference>
<gene>
    <name evidence="2" type="ORF">ES332_D10G113000v1</name>
</gene>
<sequence length="510" mass="59452">MSQIEVPSSLFAPLNSDACPSKIPRVEDESLDLSNLEREPGLCKQIYEYLVNMRDEIRRAYIKVVPYQPIFLEYTASNSKKHPHPNSLHNNAQRAYVDLMNQTQHIEVSFNRQTTHQIATNCLRLKTSVDVVRWLSFKGYTSSTIQKKILQTYANRVRNVIREEIGDRKFNIIMDNDFFYIVHVKDTASLTLKNEIFNVLLQHSFDIQNIQGQGYDGASNLALVVAAREVVEVHQFFKDFTLQHPGETRWSSHLNSITSLLKIFKYSKFIFILHMMNEVLGVTDNLCQALQSCSQDELDFSNMNAQYIVSCSRNKKEDVTVKHHYRVNILFATIDTQLQELKSKFNEHVVELLILTTISDPNEFFKLFDIDKIYILVNKFYQKDFSQQEKERLPYRLKHYELDVCKHLDLRKISTLSELCKSLVESGKLVMYPLVDRLIRLLLTLLVSTAFSEHAFSTMKIVKTRLSSKMEDDFLSSLVVYIEKEIVEKIDVNKIINDFSEVKDRKVQFK</sequence>
<dbReference type="InterPro" id="IPR055298">
    <property type="entry name" value="AtLOH3-like"/>
</dbReference>
<organism evidence="2 3">
    <name type="scientific">Gossypium tomentosum</name>
    <name type="common">Hawaiian cotton</name>
    <name type="synonym">Gossypium sandvicense</name>
    <dbReference type="NCBI Taxonomy" id="34277"/>
    <lineage>
        <taxon>Eukaryota</taxon>
        <taxon>Viridiplantae</taxon>
        <taxon>Streptophyta</taxon>
        <taxon>Embryophyta</taxon>
        <taxon>Tracheophyta</taxon>
        <taxon>Spermatophyta</taxon>
        <taxon>Magnoliopsida</taxon>
        <taxon>eudicotyledons</taxon>
        <taxon>Gunneridae</taxon>
        <taxon>Pentapetalae</taxon>
        <taxon>rosids</taxon>
        <taxon>malvids</taxon>
        <taxon>Malvales</taxon>
        <taxon>Malvaceae</taxon>
        <taxon>Malvoideae</taxon>
        <taxon>Gossypium</taxon>
    </lineage>
</organism>
<dbReference type="EMBL" id="CM017632">
    <property type="protein sequence ID" value="TYH49088.1"/>
    <property type="molecule type" value="Genomic_DNA"/>
</dbReference>
<dbReference type="InterPro" id="IPR012337">
    <property type="entry name" value="RNaseH-like_sf"/>
</dbReference>
<proteinExistence type="predicted"/>
<protein>
    <recommendedName>
        <fullName evidence="1">HAT C-terminal dimerisation domain-containing protein</fullName>
    </recommendedName>
</protein>
<dbReference type="AlphaFoldDB" id="A0A5D2J2B6"/>
<evidence type="ECO:0000313" key="2">
    <source>
        <dbReference type="EMBL" id="TYH49088.1"/>
    </source>
</evidence>
<dbReference type="PANTHER" id="PTHR11697">
    <property type="entry name" value="GENERAL TRANSCRIPTION FACTOR 2-RELATED ZINC FINGER PROTEIN"/>
    <property type="match status" value="1"/>
</dbReference>
<reference evidence="2 3" key="1">
    <citation type="submission" date="2019-07" db="EMBL/GenBank/DDBJ databases">
        <title>WGS assembly of Gossypium tomentosum.</title>
        <authorList>
            <person name="Chen Z.J."/>
            <person name="Sreedasyam A."/>
            <person name="Ando A."/>
            <person name="Song Q."/>
            <person name="De L."/>
            <person name="Hulse-Kemp A."/>
            <person name="Ding M."/>
            <person name="Ye W."/>
            <person name="Kirkbride R."/>
            <person name="Jenkins J."/>
            <person name="Plott C."/>
            <person name="Lovell J."/>
            <person name="Lin Y.-M."/>
            <person name="Vaughn R."/>
            <person name="Liu B."/>
            <person name="Li W."/>
            <person name="Simpson S."/>
            <person name="Scheffler B."/>
            <person name="Saski C."/>
            <person name="Grover C."/>
            <person name="Hu G."/>
            <person name="Conover J."/>
            <person name="Carlson J."/>
            <person name="Shu S."/>
            <person name="Boston L."/>
            <person name="Williams M."/>
            <person name="Peterson D."/>
            <person name="Mcgee K."/>
            <person name="Jones D."/>
            <person name="Wendel J."/>
            <person name="Stelly D."/>
            <person name="Grimwood J."/>
            <person name="Schmutz J."/>
        </authorList>
    </citation>
    <scope>NUCLEOTIDE SEQUENCE [LARGE SCALE GENOMIC DNA]</scope>
    <source>
        <strain evidence="2">7179.01</strain>
    </source>
</reference>
<feature type="domain" description="HAT C-terminal dimerisation" evidence="1">
    <location>
        <begin position="432"/>
        <end position="478"/>
    </location>
</feature>
<evidence type="ECO:0000313" key="3">
    <source>
        <dbReference type="Proteomes" id="UP000322667"/>
    </source>
</evidence>
<dbReference type="GO" id="GO:0046983">
    <property type="term" value="F:protein dimerization activity"/>
    <property type="evidence" value="ECO:0007669"/>
    <property type="project" value="InterPro"/>
</dbReference>